<reference evidence="1" key="1">
    <citation type="submission" date="2020-09" db="EMBL/GenBank/DDBJ databases">
        <title>Streptomyces grisecoloratus sp. nov., isolated from cotton soil.</title>
        <authorList>
            <person name="Xing L."/>
        </authorList>
    </citation>
    <scope>NUCLEOTIDE SEQUENCE</scope>
    <source>
        <strain evidence="1">TRM S81-3</strain>
    </source>
</reference>
<feature type="non-terminal residue" evidence="1">
    <location>
        <position position="62"/>
    </location>
</feature>
<comment type="caution">
    <text evidence="1">The sequence shown here is derived from an EMBL/GenBank/DDBJ whole genome shotgun (WGS) entry which is preliminary data.</text>
</comment>
<evidence type="ECO:0000313" key="2">
    <source>
        <dbReference type="Proteomes" id="UP000621210"/>
    </source>
</evidence>
<dbReference type="RefSeq" id="WP_188179084.1">
    <property type="nucleotide sequence ID" value="NZ_JACVQF010000073.1"/>
</dbReference>
<protein>
    <submittedName>
        <fullName evidence="1">Uncharacterized protein</fullName>
    </submittedName>
</protein>
<dbReference type="EMBL" id="JACVQF010000073">
    <property type="protein sequence ID" value="MBD0418006.1"/>
    <property type="molecule type" value="Genomic_DNA"/>
</dbReference>
<dbReference type="Gene3D" id="3.40.50.12780">
    <property type="entry name" value="N-terminal domain of ligase-like"/>
    <property type="match status" value="1"/>
</dbReference>
<accession>A0A926KXX5</accession>
<dbReference type="AlphaFoldDB" id="A0A926KXX5"/>
<organism evidence="1 2">
    <name type="scientific">Streptomyces griseicoloratus</name>
    <dbReference type="NCBI Taxonomy" id="2752516"/>
    <lineage>
        <taxon>Bacteria</taxon>
        <taxon>Bacillati</taxon>
        <taxon>Actinomycetota</taxon>
        <taxon>Actinomycetes</taxon>
        <taxon>Kitasatosporales</taxon>
        <taxon>Streptomycetaceae</taxon>
        <taxon>Streptomyces</taxon>
    </lineage>
</organism>
<dbReference type="Proteomes" id="UP000621210">
    <property type="component" value="Unassembled WGS sequence"/>
</dbReference>
<dbReference type="InterPro" id="IPR042099">
    <property type="entry name" value="ANL_N_sf"/>
</dbReference>
<evidence type="ECO:0000313" key="1">
    <source>
        <dbReference type="EMBL" id="MBD0418006.1"/>
    </source>
</evidence>
<gene>
    <name evidence="1" type="ORF">H0H10_02270</name>
</gene>
<sequence>MLTLTSLEVVEDLPAGRHRVVAVDDPLVELQLAAAEAAADSTAPEAVVLPGQVAYVVYTSGS</sequence>
<dbReference type="SUPFAM" id="SSF56801">
    <property type="entry name" value="Acetyl-CoA synthetase-like"/>
    <property type="match status" value="1"/>
</dbReference>
<proteinExistence type="predicted"/>
<name>A0A926KXX5_9ACTN</name>
<reference evidence="1" key="2">
    <citation type="submission" date="2020-09" db="EMBL/GenBank/DDBJ databases">
        <authorList>
            <person name="Luo X."/>
        </authorList>
    </citation>
    <scope>NUCLEOTIDE SEQUENCE</scope>
    <source>
        <strain evidence="1">TRM S81-3</strain>
    </source>
</reference>
<keyword evidence="2" id="KW-1185">Reference proteome</keyword>